<proteinExistence type="predicted"/>
<dbReference type="EMBL" id="JARBHB010000001">
    <property type="protein sequence ID" value="KAJ8895633.1"/>
    <property type="molecule type" value="Genomic_DNA"/>
</dbReference>
<protein>
    <submittedName>
        <fullName evidence="1">Uncharacterized protein</fullName>
    </submittedName>
</protein>
<accession>A0ABQ9IG26</accession>
<sequence>MEGAGSLTETTQGRTKVWVNNLVIIEKLNDKILLCLDVSDLNNSILSAILYPSPHHTYRYLSLSYGTNNAPELFQNLVKSTFWIFQILSSILMISNPWGKPKKFMIKLYIRLLRGLEKETLNLTKRSSSISYQLSASIMKNPDRV</sequence>
<evidence type="ECO:0000313" key="2">
    <source>
        <dbReference type="Proteomes" id="UP001159363"/>
    </source>
</evidence>
<dbReference type="Proteomes" id="UP001159363">
    <property type="component" value="Chromosome 1"/>
</dbReference>
<dbReference type="SUPFAM" id="SSF56672">
    <property type="entry name" value="DNA/RNA polymerases"/>
    <property type="match status" value="1"/>
</dbReference>
<gene>
    <name evidence="1" type="ORF">PR048_000969</name>
</gene>
<evidence type="ECO:0000313" key="1">
    <source>
        <dbReference type="EMBL" id="KAJ8895633.1"/>
    </source>
</evidence>
<name>A0ABQ9IG26_9NEOP</name>
<keyword evidence="2" id="KW-1185">Reference proteome</keyword>
<organism evidence="1 2">
    <name type="scientific">Dryococelus australis</name>
    <dbReference type="NCBI Taxonomy" id="614101"/>
    <lineage>
        <taxon>Eukaryota</taxon>
        <taxon>Metazoa</taxon>
        <taxon>Ecdysozoa</taxon>
        <taxon>Arthropoda</taxon>
        <taxon>Hexapoda</taxon>
        <taxon>Insecta</taxon>
        <taxon>Pterygota</taxon>
        <taxon>Neoptera</taxon>
        <taxon>Polyneoptera</taxon>
        <taxon>Phasmatodea</taxon>
        <taxon>Verophasmatodea</taxon>
        <taxon>Anareolatae</taxon>
        <taxon>Phasmatidae</taxon>
        <taxon>Eurycanthinae</taxon>
        <taxon>Dryococelus</taxon>
    </lineage>
</organism>
<reference evidence="1 2" key="1">
    <citation type="submission" date="2023-02" db="EMBL/GenBank/DDBJ databases">
        <title>LHISI_Scaffold_Assembly.</title>
        <authorList>
            <person name="Stuart O.P."/>
            <person name="Cleave R."/>
            <person name="Magrath M.J.L."/>
            <person name="Mikheyev A.S."/>
        </authorList>
    </citation>
    <scope>NUCLEOTIDE SEQUENCE [LARGE SCALE GENOMIC DNA]</scope>
    <source>
        <strain evidence="1">Daus_M_001</strain>
        <tissue evidence="1">Leg muscle</tissue>
    </source>
</reference>
<dbReference type="InterPro" id="IPR043502">
    <property type="entry name" value="DNA/RNA_pol_sf"/>
</dbReference>
<comment type="caution">
    <text evidence="1">The sequence shown here is derived from an EMBL/GenBank/DDBJ whole genome shotgun (WGS) entry which is preliminary data.</text>
</comment>